<sequence length="113" mass="13161">MEKDTLYYDDACPICSAEMAKLATHHDDGLALLPITSLPIENQAALRSELHLKTEDGLWLKGLEANVRAWQHTRYSKAARLLLHPAFRWLAELGYRTWLVWYQWARKRRDVNG</sequence>
<dbReference type="RefSeq" id="WP_054343528.1">
    <property type="nucleotide sequence ID" value="NZ_FTOE01000011.1"/>
</dbReference>
<evidence type="ECO:0000313" key="2">
    <source>
        <dbReference type="Proteomes" id="UP000185999"/>
    </source>
</evidence>
<dbReference type="AlphaFoldDB" id="A0A1N7NUS8"/>
<name>A0A1N7NUS8_9GAMM</name>
<reference evidence="2" key="1">
    <citation type="submission" date="2017-01" db="EMBL/GenBank/DDBJ databases">
        <authorList>
            <person name="Varghese N."/>
            <person name="Submissions S."/>
        </authorList>
    </citation>
    <scope>NUCLEOTIDE SEQUENCE [LARGE SCALE GENOMIC DNA]</scope>
    <source>
        <strain evidence="2">DSM 22306</strain>
    </source>
</reference>
<dbReference type="EMBL" id="FTOE01000011">
    <property type="protein sequence ID" value="SIT02048.1"/>
    <property type="molecule type" value="Genomic_DNA"/>
</dbReference>
<organism evidence="1 2">
    <name type="scientific">Neptunomonas antarctica</name>
    <dbReference type="NCBI Taxonomy" id="619304"/>
    <lineage>
        <taxon>Bacteria</taxon>
        <taxon>Pseudomonadati</taxon>
        <taxon>Pseudomonadota</taxon>
        <taxon>Gammaproteobacteria</taxon>
        <taxon>Oceanospirillales</taxon>
        <taxon>Oceanospirillaceae</taxon>
        <taxon>Neptunomonas</taxon>
    </lineage>
</organism>
<dbReference type="InterPro" id="IPR007263">
    <property type="entry name" value="DCC1-like"/>
</dbReference>
<protein>
    <submittedName>
        <fullName evidence="1">Predicted thiol-disulfide oxidoreductase YuxK, DCC family</fullName>
    </submittedName>
</protein>
<dbReference type="OrthoDB" id="5294764at2"/>
<gene>
    <name evidence="1" type="ORF">SAMN05421760_11148</name>
</gene>
<dbReference type="Pfam" id="PF04134">
    <property type="entry name" value="DCC1-like"/>
    <property type="match status" value="1"/>
</dbReference>
<evidence type="ECO:0000313" key="1">
    <source>
        <dbReference type="EMBL" id="SIT02048.1"/>
    </source>
</evidence>
<accession>A0A1N7NUS8</accession>
<keyword evidence="2" id="KW-1185">Reference proteome</keyword>
<dbReference type="STRING" id="619304.SAMN05421760_11148"/>
<proteinExistence type="predicted"/>
<dbReference type="GO" id="GO:0015035">
    <property type="term" value="F:protein-disulfide reductase activity"/>
    <property type="evidence" value="ECO:0007669"/>
    <property type="project" value="InterPro"/>
</dbReference>
<dbReference type="Proteomes" id="UP000185999">
    <property type="component" value="Unassembled WGS sequence"/>
</dbReference>